<gene>
    <name evidence="3" type="ORF">BABA_25411</name>
</gene>
<evidence type="ECO:0000259" key="2">
    <source>
        <dbReference type="Pfam" id="PF07811"/>
    </source>
</evidence>
<dbReference type="Pfam" id="PF07811">
    <property type="entry name" value="TadE"/>
    <property type="match status" value="1"/>
</dbReference>
<evidence type="ECO:0000313" key="4">
    <source>
        <dbReference type="Proteomes" id="UP000006316"/>
    </source>
</evidence>
<keyword evidence="1" id="KW-0472">Membrane</keyword>
<keyword evidence="1" id="KW-0812">Transmembrane</keyword>
<feature type="domain" description="TadE-like" evidence="2">
    <location>
        <begin position="6"/>
        <end position="48"/>
    </location>
</feature>
<proteinExistence type="predicted"/>
<feature type="transmembrane region" description="Helical" evidence="1">
    <location>
        <begin position="12"/>
        <end position="30"/>
    </location>
</feature>
<name>K6D3D9_9BACI</name>
<dbReference type="RefSeq" id="WP_007088069.1">
    <property type="nucleotide sequence ID" value="NZ_AJLS01000184.1"/>
</dbReference>
<dbReference type="STRING" id="1117379.BABA_25411"/>
<dbReference type="AlphaFoldDB" id="K6D3D9"/>
<organism evidence="3 4">
    <name type="scientific">Neobacillus bataviensis LMG 21833</name>
    <dbReference type="NCBI Taxonomy" id="1117379"/>
    <lineage>
        <taxon>Bacteria</taxon>
        <taxon>Bacillati</taxon>
        <taxon>Bacillota</taxon>
        <taxon>Bacilli</taxon>
        <taxon>Bacillales</taxon>
        <taxon>Bacillaceae</taxon>
        <taxon>Neobacillus</taxon>
    </lineage>
</organism>
<evidence type="ECO:0000256" key="1">
    <source>
        <dbReference type="SAM" id="Phobius"/>
    </source>
</evidence>
<dbReference type="PATRIC" id="fig|1117379.3.peg.5264"/>
<dbReference type="EMBL" id="AJLS01000184">
    <property type="protein sequence ID" value="EKN62548.1"/>
    <property type="molecule type" value="Genomic_DNA"/>
</dbReference>
<keyword evidence="4" id="KW-1185">Reference proteome</keyword>
<sequence>MKSEKGQSLVEFALVLPLIIVLLFAIVDFGRAFHVYLTLDHTGREVARLISVGGKEADIVNVITSTKTSIDTDESQLTVTYPKTKLSSGSEAKVTLTYPFKFITPLAGIVDAFFHTKISEPLITDTTVMRVE</sequence>
<evidence type="ECO:0000313" key="3">
    <source>
        <dbReference type="EMBL" id="EKN62548.1"/>
    </source>
</evidence>
<dbReference type="eggNOG" id="COG4961">
    <property type="taxonomic scope" value="Bacteria"/>
</dbReference>
<comment type="caution">
    <text evidence="3">The sequence shown here is derived from an EMBL/GenBank/DDBJ whole genome shotgun (WGS) entry which is preliminary data.</text>
</comment>
<accession>K6D3D9</accession>
<reference evidence="3 4" key="1">
    <citation type="journal article" date="2012" name="Front. Microbiol.">
        <title>Redundancy and modularity in membrane-associated dissimilatory nitrate reduction in Bacillus.</title>
        <authorList>
            <person name="Heylen K."/>
            <person name="Keltjens J."/>
        </authorList>
    </citation>
    <scope>NUCLEOTIDE SEQUENCE [LARGE SCALE GENOMIC DNA]</scope>
    <source>
        <strain evidence="4">LMG 21833T</strain>
    </source>
</reference>
<dbReference type="OrthoDB" id="1683505at2"/>
<dbReference type="InterPro" id="IPR012495">
    <property type="entry name" value="TadE-like_dom"/>
</dbReference>
<dbReference type="Proteomes" id="UP000006316">
    <property type="component" value="Unassembled WGS sequence"/>
</dbReference>
<keyword evidence="1" id="KW-1133">Transmembrane helix</keyword>
<protein>
    <submittedName>
        <fullName evidence="3">TadE family protein</fullName>
    </submittedName>
</protein>